<feature type="compositionally biased region" description="Polar residues" evidence="6">
    <location>
        <begin position="335"/>
        <end position="346"/>
    </location>
</feature>
<feature type="domain" description="Protein kinase" evidence="8">
    <location>
        <begin position="26"/>
        <end position="280"/>
    </location>
</feature>
<evidence type="ECO:0000256" key="4">
    <source>
        <dbReference type="ARBA" id="ARBA00022840"/>
    </source>
</evidence>
<dbReference type="RefSeq" id="WP_326707101.1">
    <property type="nucleotide sequence ID" value="NZ_CP109083.1"/>
</dbReference>
<keyword evidence="7" id="KW-0472">Membrane</keyword>
<evidence type="ECO:0000256" key="6">
    <source>
        <dbReference type="SAM" id="MobiDB-lite"/>
    </source>
</evidence>
<dbReference type="InterPro" id="IPR011009">
    <property type="entry name" value="Kinase-like_dom_sf"/>
</dbReference>
<keyword evidence="4 5" id="KW-0067">ATP-binding</keyword>
<keyword evidence="1" id="KW-0808">Transferase</keyword>
<dbReference type="EMBL" id="CP109083">
    <property type="protein sequence ID" value="WSB06261.1"/>
    <property type="molecule type" value="Genomic_DNA"/>
</dbReference>
<feature type="binding site" evidence="5">
    <location>
        <position position="54"/>
    </location>
    <ligand>
        <name>ATP</name>
        <dbReference type="ChEBI" id="CHEBI:30616"/>
    </ligand>
</feature>
<dbReference type="InterPro" id="IPR000719">
    <property type="entry name" value="Prot_kinase_dom"/>
</dbReference>
<keyword evidence="7" id="KW-1133">Transmembrane helix</keyword>
<evidence type="ECO:0000256" key="1">
    <source>
        <dbReference type="ARBA" id="ARBA00022679"/>
    </source>
</evidence>
<dbReference type="Pfam" id="PF00069">
    <property type="entry name" value="Pkinase"/>
    <property type="match status" value="1"/>
</dbReference>
<feature type="region of interest" description="Disordered" evidence="6">
    <location>
        <begin position="333"/>
        <end position="386"/>
    </location>
</feature>
<dbReference type="InterPro" id="IPR008271">
    <property type="entry name" value="Ser/Thr_kinase_AS"/>
</dbReference>
<dbReference type="SUPFAM" id="SSF56112">
    <property type="entry name" value="Protein kinase-like (PK-like)"/>
    <property type="match status" value="1"/>
</dbReference>
<dbReference type="CDD" id="cd14014">
    <property type="entry name" value="STKc_PknB_like"/>
    <property type="match status" value="1"/>
</dbReference>
<dbReference type="PROSITE" id="PS50011">
    <property type="entry name" value="PROTEIN_KINASE_DOM"/>
    <property type="match status" value="1"/>
</dbReference>
<organism evidence="9 10">
    <name type="scientific">Streptomyces cyaneofuscatus</name>
    <dbReference type="NCBI Taxonomy" id="66883"/>
    <lineage>
        <taxon>Bacteria</taxon>
        <taxon>Bacillati</taxon>
        <taxon>Actinomycetota</taxon>
        <taxon>Actinomycetes</taxon>
        <taxon>Kitasatosporales</taxon>
        <taxon>Streptomycetaceae</taxon>
        <taxon>Streptomyces</taxon>
    </lineage>
</organism>
<feature type="compositionally biased region" description="Low complexity" evidence="6">
    <location>
        <begin position="443"/>
        <end position="455"/>
    </location>
</feature>
<evidence type="ECO:0000259" key="8">
    <source>
        <dbReference type="PROSITE" id="PS50011"/>
    </source>
</evidence>
<evidence type="ECO:0000313" key="9">
    <source>
        <dbReference type="EMBL" id="WSB06261.1"/>
    </source>
</evidence>
<dbReference type="SMART" id="SM00220">
    <property type="entry name" value="S_TKc"/>
    <property type="match status" value="1"/>
</dbReference>
<dbReference type="Proteomes" id="UP001356428">
    <property type="component" value="Chromosome"/>
</dbReference>
<keyword evidence="7" id="KW-0812">Transmembrane</keyword>
<dbReference type="GO" id="GO:0004674">
    <property type="term" value="F:protein serine/threonine kinase activity"/>
    <property type="evidence" value="ECO:0007669"/>
    <property type="project" value="UniProtKB-KW"/>
</dbReference>
<dbReference type="PROSITE" id="PS00107">
    <property type="entry name" value="PROTEIN_KINASE_ATP"/>
    <property type="match status" value="1"/>
</dbReference>
<protein>
    <submittedName>
        <fullName evidence="9">Serine/threonine protein kinase</fullName>
    </submittedName>
</protein>
<keyword evidence="2 5" id="KW-0547">Nucleotide-binding</keyword>
<dbReference type="PROSITE" id="PS00108">
    <property type="entry name" value="PROTEIN_KINASE_ST"/>
    <property type="match status" value="1"/>
</dbReference>
<dbReference type="PANTHER" id="PTHR43289">
    <property type="entry name" value="MITOGEN-ACTIVATED PROTEIN KINASE KINASE KINASE 20-RELATED"/>
    <property type="match status" value="1"/>
</dbReference>
<reference evidence="9 10" key="1">
    <citation type="submission" date="2022-10" db="EMBL/GenBank/DDBJ databases">
        <title>The complete genomes of actinobacterial strains from the NBC collection.</title>
        <authorList>
            <person name="Joergensen T.S."/>
            <person name="Alvarez Arevalo M."/>
            <person name="Sterndorff E.B."/>
            <person name="Faurdal D."/>
            <person name="Vuksanovic O."/>
            <person name="Mourched A.-S."/>
            <person name="Charusanti P."/>
            <person name="Shaw S."/>
            <person name="Blin K."/>
            <person name="Weber T."/>
        </authorList>
    </citation>
    <scope>NUCLEOTIDE SEQUENCE [LARGE SCALE GENOMIC DNA]</scope>
    <source>
        <strain evidence="9 10">NBC 01792</strain>
    </source>
</reference>
<keyword evidence="3 9" id="KW-0418">Kinase</keyword>
<evidence type="ECO:0000256" key="2">
    <source>
        <dbReference type="ARBA" id="ARBA00022741"/>
    </source>
</evidence>
<sequence>MSTPFPGTHPFRPALSADDPQEIGGYRLHARLGSGGMGVVYLAHTRGGRPIALKAVREDLAADPGFRLRFAGEVASARRIHGLFTAQVIDSGVDDPVPWLATAYVPGPSLAQAVQRHGPLPPRTVLLLVAGIAEALQAIHGEGVVHRDLKPANVLIAGDGPRVIDFGIARAADATGLTATGLRIGTAAYMAPEQALGLPVTPAADVFALGALAVYVAGGVPPFGPGPESATLYRVVHEPPDLSHVPYDLRELLGRCLAKEPELRPAPDDIIAAVHAHPGVAPSLEFTQGWLPAGLRGEIGRGGEAGAYGPDGGETAAQAGEYAEPVPAHMALTQARPTSPREQTAPGTDPARARGFPGGTGEGAEHGRRGRSAGAAADRRRGRGRRRGCGVVAVVAAGACVLMAAAAVLHFSDRPVKDGVDGAHGPEAPRRPGPRTPVPDPPTSAAASVEPSPAPYAPAYAEAELTAPDESYEFDLRAGEVVPAETSAWYLAWGGNAFVPPEDADAFVAAGYVLSPADCERGLATEPVTDLPFEDLADERPFCVRSPDRREIAIVRLVDAETEEGPVTVVLSRYTRRG</sequence>
<feature type="region of interest" description="Disordered" evidence="6">
    <location>
        <begin position="418"/>
        <end position="455"/>
    </location>
</feature>
<evidence type="ECO:0000256" key="3">
    <source>
        <dbReference type="ARBA" id="ARBA00022777"/>
    </source>
</evidence>
<gene>
    <name evidence="9" type="ORF">OG849_02965</name>
</gene>
<name>A0ABZ1EQB1_9ACTN</name>
<dbReference type="PANTHER" id="PTHR43289:SF34">
    <property type="entry name" value="SERINE_THREONINE-PROTEIN KINASE YBDM-RELATED"/>
    <property type="match status" value="1"/>
</dbReference>
<evidence type="ECO:0000256" key="7">
    <source>
        <dbReference type="SAM" id="Phobius"/>
    </source>
</evidence>
<keyword evidence="10" id="KW-1185">Reference proteome</keyword>
<dbReference type="InterPro" id="IPR017441">
    <property type="entry name" value="Protein_kinase_ATP_BS"/>
</dbReference>
<dbReference type="Gene3D" id="3.30.200.20">
    <property type="entry name" value="Phosphorylase Kinase, domain 1"/>
    <property type="match status" value="1"/>
</dbReference>
<evidence type="ECO:0000256" key="5">
    <source>
        <dbReference type="PROSITE-ProRule" id="PRU10141"/>
    </source>
</evidence>
<dbReference type="Gene3D" id="1.10.510.10">
    <property type="entry name" value="Transferase(Phosphotransferase) domain 1"/>
    <property type="match status" value="1"/>
</dbReference>
<proteinExistence type="predicted"/>
<keyword evidence="9" id="KW-0723">Serine/threonine-protein kinase</keyword>
<accession>A0ABZ1EQB1</accession>
<feature type="transmembrane region" description="Helical" evidence="7">
    <location>
        <begin position="389"/>
        <end position="411"/>
    </location>
</feature>
<evidence type="ECO:0000313" key="10">
    <source>
        <dbReference type="Proteomes" id="UP001356428"/>
    </source>
</evidence>